<sequence length="70" mass="7697">MYLQPDDRSQRSPDRSPIAIATDVTLLLALVVVLVIAPFLILAIVKFADLTLLPLVGDGFNHIHQFRSGN</sequence>
<name>A0A9X2HZR8_9SPHN</name>
<reference evidence="2" key="1">
    <citation type="submission" date="2022-05" db="EMBL/GenBank/DDBJ databases">
        <title>Sphingomonas sp. strain RP10 Genome sequencing and assembly.</title>
        <authorList>
            <person name="Kim I."/>
        </authorList>
    </citation>
    <scope>NUCLEOTIDE SEQUENCE</scope>
    <source>
        <strain evidence="2">RP10</strain>
    </source>
</reference>
<organism evidence="2 3">
    <name type="scientific">Sphingomonas liriopis</name>
    <dbReference type="NCBI Taxonomy" id="2949094"/>
    <lineage>
        <taxon>Bacteria</taxon>
        <taxon>Pseudomonadati</taxon>
        <taxon>Pseudomonadota</taxon>
        <taxon>Alphaproteobacteria</taxon>
        <taxon>Sphingomonadales</taxon>
        <taxon>Sphingomonadaceae</taxon>
        <taxon>Sphingomonas</taxon>
    </lineage>
</organism>
<evidence type="ECO:0000256" key="1">
    <source>
        <dbReference type="SAM" id="Phobius"/>
    </source>
</evidence>
<dbReference type="EMBL" id="JAMLDY010000017">
    <property type="protein sequence ID" value="MCP3735860.1"/>
    <property type="molecule type" value="Genomic_DNA"/>
</dbReference>
<dbReference type="RefSeq" id="WP_254289858.1">
    <property type="nucleotide sequence ID" value="NZ_JAMLDY010000017.1"/>
</dbReference>
<dbReference type="AlphaFoldDB" id="A0A9X2HZR8"/>
<gene>
    <name evidence="2" type="ORF">M9979_13355</name>
</gene>
<protein>
    <submittedName>
        <fullName evidence="2">Uncharacterized protein</fullName>
    </submittedName>
</protein>
<comment type="caution">
    <text evidence="2">The sequence shown here is derived from an EMBL/GenBank/DDBJ whole genome shotgun (WGS) entry which is preliminary data.</text>
</comment>
<evidence type="ECO:0000313" key="3">
    <source>
        <dbReference type="Proteomes" id="UP001139486"/>
    </source>
</evidence>
<dbReference type="Proteomes" id="UP001139486">
    <property type="component" value="Unassembled WGS sequence"/>
</dbReference>
<keyword evidence="1" id="KW-1133">Transmembrane helix</keyword>
<keyword evidence="1" id="KW-0472">Membrane</keyword>
<proteinExistence type="predicted"/>
<keyword evidence="3" id="KW-1185">Reference proteome</keyword>
<keyword evidence="1" id="KW-0812">Transmembrane</keyword>
<accession>A0A9X2HZR8</accession>
<evidence type="ECO:0000313" key="2">
    <source>
        <dbReference type="EMBL" id="MCP3735860.1"/>
    </source>
</evidence>
<feature type="transmembrane region" description="Helical" evidence="1">
    <location>
        <begin position="20"/>
        <end position="45"/>
    </location>
</feature>